<evidence type="ECO:0000313" key="1">
    <source>
        <dbReference type="EMBL" id="MPC74646.1"/>
    </source>
</evidence>
<accession>A0A5B7HY38</accession>
<name>A0A5B7HY38_PORTR</name>
<sequence length="132" mass="14519">MTFTCCGARKIRIQSNPIETEAQKTLQGVVLAFSCVKRTLAKTVSHPMPSHRKMEGFTLVVKRGRRRGGQRIHGHERPFLTTLEALEPVVGKEAAQPDRRPAVGESVSTAAVPGRGSFPLVRFGKLVRKGFL</sequence>
<dbReference type="Proteomes" id="UP000324222">
    <property type="component" value="Unassembled WGS sequence"/>
</dbReference>
<gene>
    <name evidence="1" type="ORF">E2C01_069015</name>
</gene>
<protein>
    <submittedName>
        <fullName evidence="1">Uncharacterized protein</fullName>
    </submittedName>
</protein>
<evidence type="ECO:0000313" key="2">
    <source>
        <dbReference type="Proteomes" id="UP000324222"/>
    </source>
</evidence>
<proteinExistence type="predicted"/>
<dbReference type="EMBL" id="VSRR010039373">
    <property type="protein sequence ID" value="MPC74646.1"/>
    <property type="molecule type" value="Genomic_DNA"/>
</dbReference>
<comment type="caution">
    <text evidence="1">The sequence shown here is derived from an EMBL/GenBank/DDBJ whole genome shotgun (WGS) entry which is preliminary data.</text>
</comment>
<organism evidence="1 2">
    <name type="scientific">Portunus trituberculatus</name>
    <name type="common">Swimming crab</name>
    <name type="synonym">Neptunus trituberculatus</name>
    <dbReference type="NCBI Taxonomy" id="210409"/>
    <lineage>
        <taxon>Eukaryota</taxon>
        <taxon>Metazoa</taxon>
        <taxon>Ecdysozoa</taxon>
        <taxon>Arthropoda</taxon>
        <taxon>Crustacea</taxon>
        <taxon>Multicrustacea</taxon>
        <taxon>Malacostraca</taxon>
        <taxon>Eumalacostraca</taxon>
        <taxon>Eucarida</taxon>
        <taxon>Decapoda</taxon>
        <taxon>Pleocyemata</taxon>
        <taxon>Brachyura</taxon>
        <taxon>Eubrachyura</taxon>
        <taxon>Portunoidea</taxon>
        <taxon>Portunidae</taxon>
        <taxon>Portuninae</taxon>
        <taxon>Portunus</taxon>
    </lineage>
</organism>
<keyword evidence="2" id="KW-1185">Reference proteome</keyword>
<dbReference type="AlphaFoldDB" id="A0A5B7HY38"/>
<reference evidence="1 2" key="1">
    <citation type="submission" date="2019-05" db="EMBL/GenBank/DDBJ databases">
        <title>Another draft genome of Portunus trituberculatus and its Hox gene families provides insights of decapod evolution.</title>
        <authorList>
            <person name="Jeong J.-H."/>
            <person name="Song I."/>
            <person name="Kim S."/>
            <person name="Choi T."/>
            <person name="Kim D."/>
            <person name="Ryu S."/>
            <person name="Kim W."/>
        </authorList>
    </citation>
    <scope>NUCLEOTIDE SEQUENCE [LARGE SCALE GENOMIC DNA]</scope>
    <source>
        <tissue evidence="1">Muscle</tissue>
    </source>
</reference>